<reference evidence="11 12" key="1">
    <citation type="journal article" date="2016" name="Nat. Commun.">
        <title>Thousands of microbial genomes shed light on interconnected biogeochemical processes in an aquifer system.</title>
        <authorList>
            <person name="Anantharaman K."/>
            <person name="Brown C.T."/>
            <person name="Hug L.A."/>
            <person name="Sharon I."/>
            <person name="Castelle C.J."/>
            <person name="Probst A.J."/>
            <person name="Thomas B.C."/>
            <person name="Singh A."/>
            <person name="Wilkins M.J."/>
            <person name="Karaoz U."/>
            <person name="Brodie E.L."/>
            <person name="Williams K.H."/>
            <person name="Hubbard S.S."/>
            <person name="Banfield J.F."/>
        </authorList>
    </citation>
    <scope>NUCLEOTIDE SEQUENCE [LARGE SCALE GENOMIC DNA]</scope>
</reference>
<dbReference type="Gene3D" id="1.20.200.10">
    <property type="entry name" value="Fumarase/aspartase (Central domain)"/>
    <property type="match status" value="1"/>
</dbReference>
<dbReference type="EMBL" id="MHIP01000022">
    <property type="protein sequence ID" value="OGY54948.1"/>
    <property type="molecule type" value="Genomic_DNA"/>
</dbReference>
<evidence type="ECO:0000256" key="1">
    <source>
        <dbReference type="ARBA" id="ARBA00004706"/>
    </source>
</evidence>
<dbReference type="Gene3D" id="1.10.40.30">
    <property type="entry name" value="Fumarase/aspartase (C-terminal domain)"/>
    <property type="match status" value="1"/>
</dbReference>
<dbReference type="InterPro" id="IPR022761">
    <property type="entry name" value="Fumarate_lyase_N"/>
</dbReference>
<feature type="domain" description="Adenylosuccinate lyase C-terminal" evidence="10">
    <location>
        <begin position="354"/>
        <end position="440"/>
    </location>
</feature>
<keyword evidence="6 11" id="KW-0456">Lyase</keyword>
<dbReference type="EC" id="4.3.2.2" evidence="4 9"/>
<dbReference type="PANTHER" id="PTHR43172">
    <property type="entry name" value="ADENYLOSUCCINATE LYASE"/>
    <property type="match status" value="1"/>
</dbReference>
<evidence type="ECO:0000256" key="9">
    <source>
        <dbReference type="NCBIfam" id="TIGR00928"/>
    </source>
</evidence>
<dbReference type="GO" id="GO:0006189">
    <property type="term" value="P:'de novo' IMP biosynthetic process"/>
    <property type="evidence" value="ECO:0007669"/>
    <property type="project" value="UniProtKB-UniPathway"/>
</dbReference>
<dbReference type="GO" id="GO:0004018">
    <property type="term" value="F:N6-(1,2-dicarboxyethyl)AMP AMP-lyase (fumarate-forming) activity"/>
    <property type="evidence" value="ECO:0007669"/>
    <property type="project" value="UniProtKB-UniRule"/>
</dbReference>
<sequence>MIERYTRPEMGELWGELHTKRLWHKVECHGLRAKEQLSLAAPGSAAEAEQLEITTEIIQAANEIETTTDHDLIAFVLAVTSRLSPLVKAFYHVGFTSYCIEDTALALKMVASLDVIERQLQRLCDVLRFRAQEHRATSQMGRTHGIHAEVITFGHKLLTWLDPVEDYLEELPLVRKAVGVGKMSGAVGVYSVDPRIEQLACESLELRRARTSTQVIGRHIHVRYVSFLVRIANSLDRFATEIRNLSRTEIGEVAEHKRRGAKGSSAMPGKSMLGNPIKDENVSGLARTMRGQLIPAFECEVLWHERTLENSAPERIHLPDTTILVDFMLQRFTDTLEKLEVYPEQMLRNINLTGGIIFAQRVMQALTETGMGRPEAYDLLEGIALQVRRGTFTTDAGQTFRQLVEARPEITNRLDPAILEACFDPATSIRFINDVFARFGL</sequence>
<dbReference type="Gene3D" id="1.10.275.10">
    <property type="entry name" value="Fumarase/aspartase (N-terminal domain)"/>
    <property type="match status" value="1"/>
</dbReference>
<dbReference type="PANTHER" id="PTHR43172:SF1">
    <property type="entry name" value="ADENYLOSUCCINATE LYASE"/>
    <property type="match status" value="1"/>
</dbReference>
<evidence type="ECO:0000259" key="10">
    <source>
        <dbReference type="SMART" id="SM00998"/>
    </source>
</evidence>
<comment type="pathway">
    <text evidence="1">Purine metabolism; IMP biosynthesis via de novo pathway; 5-amino-1-(5-phospho-D-ribosyl)imidazole-4-carboxamide from 5-amino-1-(5-phospho-D-ribosyl)imidazole-4-carboxylate: step 2/2.</text>
</comment>
<comment type="caution">
    <text evidence="11">The sequence shown here is derived from an EMBL/GenBank/DDBJ whole genome shotgun (WGS) entry which is preliminary data.</text>
</comment>
<gene>
    <name evidence="11" type="ORF">A3A24_03370</name>
</gene>
<dbReference type="SMART" id="SM00998">
    <property type="entry name" value="ADSL_C"/>
    <property type="match status" value="1"/>
</dbReference>
<proteinExistence type="inferred from homology"/>
<evidence type="ECO:0000256" key="3">
    <source>
        <dbReference type="ARBA" id="ARBA00008273"/>
    </source>
</evidence>
<dbReference type="GO" id="GO:0044208">
    <property type="term" value="P:'de novo' AMP biosynthetic process"/>
    <property type="evidence" value="ECO:0007669"/>
    <property type="project" value="UniProtKB-UniPathway"/>
</dbReference>
<evidence type="ECO:0000313" key="11">
    <source>
        <dbReference type="EMBL" id="OGY54948.1"/>
    </source>
</evidence>
<dbReference type="GO" id="GO:0070626">
    <property type="term" value="F:(S)-2-(5-amino-1-(5-phospho-D-ribosyl)imidazole-4-carboxamido) succinate lyase (fumarate-forming) activity"/>
    <property type="evidence" value="ECO:0007669"/>
    <property type="project" value="TreeGrafter"/>
</dbReference>
<accession>A0A1G1YRG1</accession>
<evidence type="ECO:0000256" key="6">
    <source>
        <dbReference type="ARBA" id="ARBA00023239"/>
    </source>
</evidence>
<dbReference type="AlphaFoldDB" id="A0A1G1YRG1"/>
<dbReference type="InterPro" id="IPR024083">
    <property type="entry name" value="Fumarase/histidase_N"/>
</dbReference>
<dbReference type="Proteomes" id="UP000176512">
    <property type="component" value="Unassembled WGS sequence"/>
</dbReference>
<evidence type="ECO:0000256" key="5">
    <source>
        <dbReference type="ARBA" id="ARBA00017058"/>
    </source>
</evidence>
<dbReference type="GO" id="GO:0005829">
    <property type="term" value="C:cytosol"/>
    <property type="evidence" value="ECO:0007669"/>
    <property type="project" value="TreeGrafter"/>
</dbReference>
<comment type="catalytic activity">
    <reaction evidence="8">
        <text>N(6)-(1,2-dicarboxyethyl)-AMP = fumarate + AMP</text>
        <dbReference type="Rhea" id="RHEA:16853"/>
        <dbReference type="ChEBI" id="CHEBI:29806"/>
        <dbReference type="ChEBI" id="CHEBI:57567"/>
        <dbReference type="ChEBI" id="CHEBI:456215"/>
        <dbReference type="EC" id="4.3.2.2"/>
    </reaction>
    <physiologicalReaction direction="left-to-right" evidence="8">
        <dbReference type="Rhea" id="RHEA:16854"/>
    </physiologicalReaction>
</comment>
<dbReference type="InterPro" id="IPR019468">
    <property type="entry name" value="AdenyloSucc_lyase_C"/>
</dbReference>
<dbReference type="SUPFAM" id="SSF48557">
    <property type="entry name" value="L-aspartase-like"/>
    <property type="match status" value="1"/>
</dbReference>
<organism evidence="11 12">
    <name type="scientific">Candidatus Buchananbacteria bacterium RIFCSPLOWO2_01_FULL_46_12</name>
    <dbReference type="NCBI Taxonomy" id="1797546"/>
    <lineage>
        <taxon>Bacteria</taxon>
        <taxon>Candidatus Buchananiibacteriota</taxon>
    </lineage>
</organism>
<dbReference type="InterPro" id="IPR000362">
    <property type="entry name" value="Fumarate_lyase_fam"/>
</dbReference>
<dbReference type="NCBIfam" id="TIGR00928">
    <property type="entry name" value="purB"/>
    <property type="match status" value="1"/>
</dbReference>
<evidence type="ECO:0000256" key="7">
    <source>
        <dbReference type="ARBA" id="ARBA00024477"/>
    </source>
</evidence>
<evidence type="ECO:0000256" key="8">
    <source>
        <dbReference type="ARBA" id="ARBA00049115"/>
    </source>
</evidence>
<comment type="similarity">
    <text evidence="3">Belongs to the lyase 1 family. Adenylosuccinate lyase subfamily.</text>
</comment>
<dbReference type="UniPathway" id="UPA00074">
    <property type="reaction ID" value="UER00132"/>
</dbReference>
<dbReference type="UniPathway" id="UPA00075">
    <property type="reaction ID" value="UER00336"/>
</dbReference>
<evidence type="ECO:0000313" key="12">
    <source>
        <dbReference type="Proteomes" id="UP000176512"/>
    </source>
</evidence>
<comment type="catalytic activity">
    <reaction evidence="7">
        <text>(2S)-2-[5-amino-1-(5-phospho-beta-D-ribosyl)imidazole-4-carboxamido]succinate = 5-amino-1-(5-phospho-beta-D-ribosyl)imidazole-4-carboxamide + fumarate</text>
        <dbReference type="Rhea" id="RHEA:23920"/>
        <dbReference type="ChEBI" id="CHEBI:29806"/>
        <dbReference type="ChEBI" id="CHEBI:58443"/>
        <dbReference type="ChEBI" id="CHEBI:58475"/>
        <dbReference type="EC" id="4.3.2.2"/>
    </reaction>
    <physiologicalReaction direction="left-to-right" evidence="7">
        <dbReference type="Rhea" id="RHEA:23921"/>
    </physiologicalReaction>
</comment>
<name>A0A1G1YRG1_9BACT</name>
<dbReference type="Pfam" id="PF10397">
    <property type="entry name" value="ADSL_C"/>
    <property type="match status" value="1"/>
</dbReference>
<evidence type="ECO:0000256" key="4">
    <source>
        <dbReference type="ARBA" id="ARBA00012339"/>
    </source>
</evidence>
<dbReference type="InterPro" id="IPR004769">
    <property type="entry name" value="Pur_lyase"/>
</dbReference>
<protein>
    <recommendedName>
        <fullName evidence="5 9">Adenylosuccinate lyase</fullName>
        <ecNumber evidence="4 9">4.3.2.2</ecNumber>
    </recommendedName>
</protein>
<evidence type="ECO:0000256" key="2">
    <source>
        <dbReference type="ARBA" id="ARBA00004734"/>
    </source>
</evidence>
<dbReference type="InterPro" id="IPR008948">
    <property type="entry name" value="L-Aspartase-like"/>
</dbReference>
<comment type="pathway">
    <text evidence="2">Purine metabolism; AMP biosynthesis via de novo pathway; AMP from IMP: step 2/2.</text>
</comment>
<dbReference type="PRINTS" id="PR00149">
    <property type="entry name" value="FUMRATELYASE"/>
</dbReference>
<dbReference type="Pfam" id="PF00206">
    <property type="entry name" value="Lyase_1"/>
    <property type="match status" value="1"/>
</dbReference>